<evidence type="ECO:0000259" key="8">
    <source>
        <dbReference type="PROSITE" id="PS50109"/>
    </source>
</evidence>
<evidence type="ECO:0000256" key="5">
    <source>
        <dbReference type="ARBA" id="ARBA00022777"/>
    </source>
</evidence>
<dbReference type="PRINTS" id="PR00344">
    <property type="entry name" value="BCTRLSENSOR"/>
</dbReference>
<dbReference type="GO" id="GO:0004673">
    <property type="term" value="F:protein histidine kinase activity"/>
    <property type="evidence" value="ECO:0007669"/>
    <property type="project" value="UniProtKB-EC"/>
</dbReference>
<evidence type="ECO:0000256" key="3">
    <source>
        <dbReference type="ARBA" id="ARBA00022679"/>
    </source>
</evidence>
<dbReference type="InterPro" id="IPR004358">
    <property type="entry name" value="Sig_transdc_His_kin-like_C"/>
</dbReference>
<dbReference type="PANTHER" id="PTHR43065">
    <property type="entry name" value="SENSOR HISTIDINE KINASE"/>
    <property type="match status" value="1"/>
</dbReference>
<feature type="domain" description="Histidine kinase" evidence="8">
    <location>
        <begin position="229"/>
        <end position="450"/>
    </location>
</feature>
<keyword evidence="3" id="KW-0808">Transferase</keyword>
<dbReference type="Pfam" id="PF02518">
    <property type="entry name" value="HATPase_c"/>
    <property type="match status" value="1"/>
</dbReference>
<keyword evidence="5" id="KW-0418">Kinase</keyword>
<keyword evidence="4" id="KW-0547">Nucleotide-binding</keyword>
<reference evidence="9" key="1">
    <citation type="submission" date="2020-09" db="EMBL/GenBank/DDBJ databases">
        <authorList>
            <person name="Kim M.K."/>
        </authorList>
    </citation>
    <scope>NUCLEOTIDE SEQUENCE</scope>
    <source>
        <strain evidence="9">BT664</strain>
    </source>
</reference>
<dbReference type="InterPro" id="IPR036890">
    <property type="entry name" value="HATPase_C_sf"/>
</dbReference>
<evidence type="ECO:0000256" key="2">
    <source>
        <dbReference type="ARBA" id="ARBA00012438"/>
    </source>
</evidence>
<keyword evidence="10" id="KW-1185">Reference proteome</keyword>
<evidence type="ECO:0000256" key="6">
    <source>
        <dbReference type="ARBA" id="ARBA00022840"/>
    </source>
</evidence>
<evidence type="ECO:0000256" key="1">
    <source>
        <dbReference type="ARBA" id="ARBA00000085"/>
    </source>
</evidence>
<gene>
    <name evidence="9" type="ORF">IC235_00115</name>
</gene>
<keyword evidence="6 9" id="KW-0067">ATP-binding</keyword>
<evidence type="ECO:0000256" key="4">
    <source>
        <dbReference type="ARBA" id="ARBA00022741"/>
    </source>
</evidence>
<name>A0A927B9Y0_9BACT</name>
<dbReference type="PROSITE" id="PS50109">
    <property type="entry name" value="HIS_KIN"/>
    <property type="match status" value="1"/>
</dbReference>
<accession>A0A927B9Y0</accession>
<evidence type="ECO:0000313" key="10">
    <source>
        <dbReference type="Proteomes" id="UP000612233"/>
    </source>
</evidence>
<dbReference type="Proteomes" id="UP000612233">
    <property type="component" value="Unassembled WGS sequence"/>
</dbReference>
<evidence type="ECO:0000256" key="7">
    <source>
        <dbReference type="ARBA" id="ARBA00023012"/>
    </source>
</evidence>
<dbReference type="SUPFAM" id="SSF55874">
    <property type="entry name" value="ATPase domain of HSP90 chaperone/DNA topoisomerase II/histidine kinase"/>
    <property type="match status" value="1"/>
</dbReference>
<dbReference type="GO" id="GO:0005524">
    <property type="term" value="F:ATP binding"/>
    <property type="evidence" value="ECO:0007669"/>
    <property type="project" value="UniProtKB-KW"/>
</dbReference>
<dbReference type="EMBL" id="JACXAD010000001">
    <property type="protein sequence ID" value="MBD2766294.1"/>
    <property type="molecule type" value="Genomic_DNA"/>
</dbReference>
<organism evidence="9 10">
    <name type="scientific">Hymenobacter montanus</name>
    <dbReference type="NCBI Taxonomy" id="2771359"/>
    <lineage>
        <taxon>Bacteria</taxon>
        <taxon>Pseudomonadati</taxon>
        <taxon>Bacteroidota</taxon>
        <taxon>Cytophagia</taxon>
        <taxon>Cytophagales</taxon>
        <taxon>Hymenobacteraceae</taxon>
        <taxon>Hymenobacter</taxon>
    </lineage>
</organism>
<proteinExistence type="predicted"/>
<evidence type="ECO:0000313" key="9">
    <source>
        <dbReference type="EMBL" id="MBD2766294.1"/>
    </source>
</evidence>
<dbReference type="Gene3D" id="3.30.565.10">
    <property type="entry name" value="Histidine kinase-like ATPase, C-terminal domain"/>
    <property type="match status" value="1"/>
</dbReference>
<dbReference type="PANTHER" id="PTHR43065:SF46">
    <property type="entry name" value="C4-DICARBOXYLATE TRANSPORT SENSOR PROTEIN DCTB"/>
    <property type="match status" value="1"/>
</dbReference>
<dbReference type="SMART" id="SM00387">
    <property type="entry name" value="HATPase_c"/>
    <property type="match status" value="1"/>
</dbReference>
<dbReference type="GO" id="GO:0000160">
    <property type="term" value="P:phosphorelay signal transduction system"/>
    <property type="evidence" value="ECO:0007669"/>
    <property type="project" value="UniProtKB-KW"/>
</dbReference>
<comment type="caution">
    <text evidence="9">The sequence shown here is derived from an EMBL/GenBank/DDBJ whole genome shotgun (WGS) entry which is preliminary data.</text>
</comment>
<sequence>MTFKRLEVGIALRLLGLLTLLYAAEQAGTHGKYGLLGLAVLGLSLAVGELARHLTRGTQALADFLLAVKYHDFSQHYNEAHPNRALRPMHAAFNQLSATFRQLGAERQAQFVYLQTVLQLIDTGIIAFDVSGRVESINESFKRTLELPYLKSMATLQKRLPVLYEAISQLPPGTSTVVKLAVGRKTIQLLLSATTFRLQGRAFTLVALKNVSHALDETETEAWQKLLRVMTHEIMNSVAPIASLADTLRRDLHRELAQPAALPRPGHHLLDEVAEGISIIQHRSEGLLRFAQVYRDFSTISAPVLTTVYVQELFNSIAGLMIAQLTAAGIELRTSVEPVSLCLQADCRLLEQVLINLVLNATYAVRQSSQPRIQLRAREGETGRVAIEVLDNGTGIPTEVLESIFIPFFTTRKGGTGIGLSLAKQIMHLHQGSIKVQSEPGQGAIFRLDF</sequence>
<dbReference type="InterPro" id="IPR005467">
    <property type="entry name" value="His_kinase_dom"/>
</dbReference>
<keyword evidence="7" id="KW-0902">Two-component regulatory system</keyword>
<dbReference type="InterPro" id="IPR003594">
    <property type="entry name" value="HATPase_dom"/>
</dbReference>
<dbReference type="EC" id="2.7.13.3" evidence="2"/>
<comment type="catalytic activity">
    <reaction evidence="1">
        <text>ATP + protein L-histidine = ADP + protein N-phospho-L-histidine.</text>
        <dbReference type="EC" id="2.7.13.3"/>
    </reaction>
</comment>
<dbReference type="AlphaFoldDB" id="A0A927B9Y0"/>
<dbReference type="RefSeq" id="WP_191003129.1">
    <property type="nucleotide sequence ID" value="NZ_JACXAD010000001.1"/>
</dbReference>
<protein>
    <recommendedName>
        <fullName evidence="2">histidine kinase</fullName>
        <ecNumber evidence="2">2.7.13.3</ecNumber>
    </recommendedName>
</protein>